<evidence type="ECO:0000313" key="3">
    <source>
        <dbReference type="Proteomes" id="UP000245946"/>
    </source>
</evidence>
<evidence type="ECO:0000259" key="1">
    <source>
        <dbReference type="Pfam" id="PF04366"/>
    </source>
</evidence>
<feature type="non-terminal residue" evidence="2">
    <location>
        <position position="1"/>
    </location>
</feature>
<dbReference type="Proteomes" id="UP000245946">
    <property type="component" value="Unassembled WGS sequence"/>
</dbReference>
<protein>
    <submittedName>
        <fullName evidence="2">DUF500-domain-containing protein</fullName>
    </submittedName>
</protein>
<feature type="domain" description="Ysc84 actin-binding" evidence="1">
    <location>
        <begin position="52"/>
        <end position="173"/>
    </location>
</feature>
<dbReference type="PANTHER" id="PTHR15629:SF40">
    <property type="entry name" value="YSC84 ACTIN-BINDING DOMAIN-CONTAINING PROTEIN"/>
    <property type="match status" value="1"/>
</dbReference>
<dbReference type="CDD" id="cd11524">
    <property type="entry name" value="SYLF"/>
    <property type="match status" value="1"/>
</dbReference>
<organism evidence="2 3">
    <name type="scientific">Tilletiopsis washingtonensis</name>
    <dbReference type="NCBI Taxonomy" id="58919"/>
    <lineage>
        <taxon>Eukaryota</taxon>
        <taxon>Fungi</taxon>
        <taxon>Dikarya</taxon>
        <taxon>Basidiomycota</taxon>
        <taxon>Ustilaginomycotina</taxon>
        <taxon>Exobasidiomycetes</taxon>
        <taxon>Entylomatales</taxon>
        <taxon>Entylomatales incertae sedis</taxon>
        <taxon>Tilletiopsis</taxon>
    </lineage>
</organism>
<dbReference type="OrthoDB" id="10255128at2759"/>
<gene>
    <name evidence="2" type="ORF">FA09DRAFT_284678</name>
</gene>
<proteinExistence type="predicted"/>
<dbReference type="GO" id="GO:0035091">
    <property type="term" value="F:phosphatidylinositol binding"/>
    <property type="evidence" value="ECO:0007669"/>
    <property type="project" value="TreeGrafter"/>
</dbReference>
<dbReference type="InterPro" id="IPR051702">
    <property type="entry name" value="SH3_domain_YSC84-like"/>
</dbReference>
<dbReference type="STRING" id="58919.A0A316Z407"/>
<dbReference type="RefSeq" id="XP_025596093.1">
    <property type="nucleotide sequence ID" value="XM_025739874.1"/>
</dbReference>
<feature type="non-terminal residue" evidence="2">
    <location>
        <position position="175"/>
    </location>
</feature>
<name>A0A316Z407_9BASI</name>
<dbReference type="EMBL" id="KZ819302">
    <property type="protein sequence ID" value="PWN95814.1"/>
    <property type="molecule type" value="Genomic_DNA"/>
</dbReference>
<dbReference type="GeneID" id="37267420"/>
<reference evidence="2 3" key="1">
    <citation type="journal article" date="2018" name="Mol. Biol. Evol.">
        <title>Broad Genomic Sampling Reveals a Smut Pathogenic Ancestry of the Fungal Clade Ustilaginomycotina.</title>
        <authorList>
            <person name="Kijpornyongpan T."/>
            <person name="Mondo S.J."/>
            <person name="Barry K."/>
            <person name="Sandor L."/>
            <person name="Lee J."/>
            <person name="Lipzen A."/>
            <person name="Pangilinan J."/>
            <person name="LaButti K."/>
            <person name="Hainaut M."/>
            <person name="Henrissat B."/>
            <person name="Grigoriev I.V."/>
            <person name="Spatafora J.W."/>
            <person name="Aime M.C."/>
        </authorList>
    </citation>
    <scope>NUCLEOTIDE SEQUENCE [LARGE SCALE GENOMIC DNA]</scope>
    <source>
        <strain evidence="2 3">MCA 4186</strain>
    </source>
</reference>
<accession>A0A316Z407</accession>
<sequence>PPQAIARARGICIYSSMRSGIAPLGGSGGAGIVMARLPDGSWSAPSAVSPNNLSVGLLLGVDFFDVVLLLNSDKAVDGFKTHKFTVGAETAVAAGPVGSGTSIESGMDRAPIYSYVRSRGMYAGVEAIGQVFFDRFDENERFYYHPGIKAGDILSGKVRMPPLAASLHRALRDAE</sequence>
<dbReference type="InterPro" id="IPR007461">
    <property type="entry name" value="Ysc84_actin-binding"/>
</dbReference>
<dbReference type="Pfam" id="PF04366">
    <property type="entry name" value="Ysc84"/>
    <property type="match status" value="1"/>
</dbReference>
<dbReference type="PANTHER" id="PTHR15629">
    <property type="entry name" value="SH3YL1 PROTEIN"/>
    <property type="match status" value="1"/>
</dbReference>
<evidence type="ECO:0000313" key="2">
    <source>
        <dbReference type="EMBL" id="PWN95814.1"/>
    </source>
</evidence>
<keyword evidence="3" id="KW-1185">Reference proteome</keyword>
<dbReference type="AlphaFoldDB" id="A0A316Z407"/>